<evidence type="ECO:0000256" key="3">
    <source>
        <dbReference type="ARBA" id="ARBA00023239"/>
    </source>
</evidence>
<organism evidence="7 8">
    <name type="scientific">Aeropyrum pernix (strain ATCC 700893 / DSM 11879 / JCM 9820 / NBRC 100138 / K1)</name>
    <dbReference type="NCBI Taxonomy" id="272557"/>
    <lineage>
        <taxon>Archaea</taxon>
        <taxon>Thermoproteota</taxon>
        <taxon>Thermoprotei</taxon>
        <taxon>Desulfurococcales</taxon>
        <taxon>Desulfurococcaceae</taxon>
        <taxon>Aeropyrum</taxon>
    </lineage>
</organism>
<evidence type="ECO:0000256" key="5">
    <source>
        <dbReference type="PIRSR" id="PIRSR602129-50"/>
    </source>
</evidence>
<dbReference type="GO" id="GO:0030170">
    <property type="term" value="F:pyridoxal phosphate binding"/>
    <property type="evidence" value="ECO:0007669"/>
    <property type="project" value="InterPro"/>
</dbReference>
<dbReference type="PIR" id="G72753">
    <property type="entry name" value="G72753"/>
</dbReference>
<gene>
    <name evidence="7" type="ordered locus">APE_0020.1</name>
</gene>
<name>Q9YG81_AERPE</name>
<comment type="similarity">
    <text evidence="4">Belongs to the group II decarboxylase family. Sphingosine-1-phosphate lyase subfamily.</text>
</comment>
<dbReference type="Gene3D" id="3.90.1150.10">
    <property type="entry name" value="Aspartate Aminotransferase, domain 1"/>
    <property type="match status" value="1"/>
</dbReference>
<protein>
    <submittedName>
        <fullName evidence="7">Pyridoxal-dependent decarboxylase</fullName>
    </submittedName>
</protein>
<dbReference type="PANTHER" id="PTHR42735">
    <property type="match status" value="1"/>
</dbReference>
<dbReference type="GO" id="GO:0016830">
    <property type="term" value="F:carbon-carbon lyase activity"/>
    <property type="evidence" value="ECO:0007669"/>
    <property type="project" value="InterPro"/>
</dbReference>
<sequence length="464" mass="51012">MDRVLRELFLLSSRDINPWTGRVFTHVYDPGMDEVRKAASKALELYRDKTMLDFTVYPSIIELEKQLLGFAGHLFHAPEGYSGTFTYGGTESIILAVLAARERWRRAGKSGAGKIVMPITAHPAFAKAAYLLGLKVERVPVDSVTLQADPAIIEEKIDRDTVMIVASAVDYPYGSLDPVEDLGDIAAARDVWLHVDACIGGMVLAFASDAGEEVGKFDFGVEGVRSFSVDMHKYGYAPKGSSILLFRRARDKKPTIFVDSSWPGYPLVNQAILSTRSAGTLAAAWAVARTLGVEGYRELAGMVLEARRRIQKGLESLGLEVLGRPKAGILSFTDSDIDVVEVATRLGRAGWVVQLQPGNKHLGFPTSIHLTISPIHARVVDSFLAAVEESIRGAPEPESRFEPALIEEGFKAVEDLLRRIENAGFDDKAVRVVNEMIYLLKPDVVAELIKEAMLEIFKPSWPGW</sequence>
<evidence type="ECO:0000256" key="1">
    <source>
        <dbReference type="ARBA" id="ARBA00001933"/>
    </source>
</evidence>
<dbReference type="PANTHER" id="PTHR42735:SF6">
    <property type="entry name" value="SPHINGOSINE-1-PHOSPHATE LYASE 1"/>
    <property type="match status" value="1"/>
</dbReference>
<dbReference type="Gene3D" id="3.40.640.10">
    <property type="entry name" value="Type I PLP-dependent aspartate aminotransferase-like (Major domain)"/>
    <property type="match status" value="1"/>
</dbReference>
<evidence type="ECO:0000256" key="4">
    <source>
        <dbReference type="ARBA" id="ARBA00038302"/>
    </source>
</evidence>
<dbReference type="Pfam" id="PF00282">
    <property type="entry name" value="Pyridoxal_deC"/>
    <property type="match status" value="1"/>
</dbReference>
<dbReference type="EnsemblBacteria" id="BAA78929">
    <property type="protein sequence ID" value="BAA78929"/>
    <property type="gene ID" value="APE_0020.1"/>
</dbReference>
<dbReference type="InterPro" id="IPR002129">
    <property type="entry name" value="PyrdxlP-dep_de-COase"/>
</dbReference>
<dbReference type="eggNOG" id="arCOG00027">
    <property type="taxonomic scope" value="Archaea"/>
</dbReference>
<dbReference type="AlphaFoldDB" id="Q9YG81"/>
<evidence type="ECO:0000256" key="6">
    <source>
        <dbReference type="RuleBase" id="RU000382"/>
    </source>
</evidence>
<keyword evidence="3 6" id="KW-0456">Lyase</keyword>
<dbReference type="InterPro" id="IPR015421">
    <property type="entry name" value="PyrdxlP-dep_Trfase_major"/>
</dbReference>
<keyword evidence="8" id="KW-1185">Reference proteome</keyword>
<comment type="cofactor">
    <cofactor evidence="1 5 6">
        <name>pyridoxal 5'-phosphate</name>
        <dbReference type="ChEBI" id="CHEBI:597326"/>
    </cofactor>
</comment>
<evidence type="ECO:0000313" key="8">
    <source>
        <dbReference type="Proteomes" id="UP000002518"/>
    </source>
</evidence>
<dbReference type="InterPro" id="IPR015424">
    <property type="entry name" value="PyrdxlP-dep_Trfase"/>
</dbReference>
<proteinExistence type="inferred from homology"/>
<dbReference type="InterPro" id="IPR050477">
    <property type="entry name" value="GrpII_AminoAcid_Decarb"/>
</dbReference>
<reference evidence="7 8" key="1">
    <citation type="journal article" date="1999" name="DNA Res.">
        <title>Complete genome sequence of an aerobic hyper-thermophilic crenarchaeon, Aeropyrum pernix K1.</title>
        <authorList>
            <person name="Kawarabayasi Y."/>
            <person name="Hino Y."/>
            <person name="Horikawa H."/>
            <person name="Yamazaki S."/>
            <person name="Haikawa Y."/>
            <person name="Jin-no K."/>
            <person name="Takahashi M."/>
            <person name="Sekine M."/>
            <person name="Baba S."/>
            <person name="Ankai A."/>
            <person name="Kosugi H."/>
            <person name="Hosoyama A."/>
            <person name="Fukui S."/>
            <person name="Nagai Y."/>
            <person name="Nishijima K."/>
            <person name="Nakazawa H."/>
            <person name="Takamiya M."/>
            <person name="Masuda S."/>
            <person name="Funahashi T."/>
            <person name="Tanaka T."/>
            <person name="Kudoh Y."/>
            <person name="Yamazaki J."/>
            <person name="Kushida N."/>
            <person name="Oguchi A."/>
            <person name="Aoki K."/>
            <person name="Kubota K."/>
            <person name="Nakamura Y."/>
            <person name="Nomura N."/>
            <person name="Sako Y."/>
            <person name="Kikuchi H."/>
        </authorList>
    </citation>
    <scope>NUCLEOTIDE SEQUENCE [LARGE SCALE GENOMIC DNA]</scope>
    <source>
        <strain evidence="8">ATCC 700893 / DSM 11879 / JCM 9820 / NBRC 100138 / K1</strain>
    </source>
</reference>
<dbReference type="EMBL" id="BA000002">
    <property type="protein sequence ID" value="BAA78929.2"/>
    <property type="molecule type" value="Genomic_DNA"/>
</dbReference>
<feature type="modified residue" description="N6-(pyridoxal phosphate)lysine" evidence="5">
    <location>
        <position position="233"/>
    </location>
</feature>
<dbReference type="GO" id="GO:0019752">
    <property type="term" value="P:carboxylic acid metabolic process"/>
    <property type="evidence" value="ECO:0007669"/>
    <property type="project" value="InterPro"/>
</dbReference>
<dbReference type="KEGG" id="ape:APE_0020.1"/>
<accession>Q9YG81</accession>
<evidence type="ECO:0000313" key="7">
    <source>
        <dbReference type="EMBL" id="BAA78929.2"/>
    </source>
</evidence>
<evidence type="ECO:0000256" key="2">
    <source>
        <dbReference type="ARBA" id="ARBA00022898"/>
    </source>
</evidence>
<keyword evidence="2 5" id="KW-0663">Pyridoxal phosphate</keyword>
<dbReference type="STRING" id="272557.APE_0020.1"/>
<dbReference type="Proteomes" id="UP000002518">
    <property type="component" value="Chromosome"/>
</dbReference>
<dbReference type="SUPFAM" id="SSF53383">
    <property type="entry name" value="PLP-dependent transferases"/>
    <property type="match status" value="1"/>
</dbReference>
<dbReference type="InterPro" id="IPR015422">
    <property type="entry name" value="PyrdxlP-dep_Trfase_small"/>
</dbReference>